<dbReference type="SUPFAM" id="SSF160537">
    <property type="entry name" value="SpoVG-like"/>
    <property type="match status" value="2"/>
</dbReference>
<dbReference type="InterPro" id="IPR036751">
    <property type="entry name" value="SpoVG_sf"/>
</dbReference>
<dbReference type="PANTHER" id="PTHR38429:SF1">
    <property type="entry name" value="SEPTATION PROTEIN SPOVG-RELATED"/>
    <property type="match status" value="1"/>
</dbReference>
<reference evidence="5 6" key="1">
    <citation type="journal article" date="2019" name="Appl. Environ. Microbiol.">
        <title>Clostridium scindens ATCC 35704: integration of nutritional requirements, the complete genome sequence, and global transcriptional responses to bile acids.</title>
        <authorList>
            <person name="Devendran S."/>
            <person name="Shrestha R."/>
            <person name="Alves J.M.P."/>
            <person name="Wolf P.G."/>
            <person name="Ly L."/>
            <person name="Hernandez A.G."/>
            <person name="Mendez-Garcia C."/>
            <person name="Inboden A."/>
            <person name="Wiley J."/>
            <person name="Paul O."/>
            <person name="Allen A."/>
            <person name="Springer E."/>
            <person name="Wright C.L."/>
            <person name="Fields C.J."/>
            <person name="Daniel S.L."/>
            <person name="Ridlon J.M."/>
        </authorList>
    </citation>
    <scope>NUCLEOTIDE SEQUENCE [LARGE SCALE GENOMIC DNA]</scope>
    <source>
        <strain evidence="5 6">ATCC 35704</strain>
    </source>
</reference>
<evidence type="ECO:0000256" key="2">
    <source>
        <dbReference type="ARBA" id="ARBA00023210"/>
    </source>
</evidence>
<dbReference type="EMBL" id="CP036170">
    <property type="protein sequence ID" value="QBF74302.1"/>
    <property type="molecule type" value="Genomic_DNA"/>
</dbReference>
<evidence type="ECO:0000256" key="1">
    <source>
        <dbReference type="ARBA" id="ARBA00022618"/>
    </source>
</evidence>
<dbReference type="PANTHER" id="PTHR38429">
    <property type="entry name" value="SEPTATION PROTEIN SPOVG-RELATED"/>
    <property type="match status" value="1"/>
</dbReference>
<keyword evidence="2" id="KW-0717">Septation</keyword>
<feature type="compositionally biased region" description="Polar residues" evidence="4">
    <location>
        <begin position="190"/>
        <end position="212"/>
    </location>
</feature>
<dbReference type="AlphaFoldDB" id="A0A494WJL3"/>
<evidence type="ECO:0000256" key="4">
    <source>
        <dbReference type="SAM" id="MobiDB-lite"/>
    </source>
</evidence>
<dbReference type="GO" id="GO:0000917">
    <property type="term" value="P:division septum assembly"/>
    <property type="evidence" value="ECO:0007669"/>
    <property type="project" value="UniProtKB-KW"/>
</dbReference>
<evidence type="ECO:0000313" key="5">
    <source>
        <dbReference type="EMBL" id="QBF74302.1"/>
    </source>
</evidence>
<feature type="region of interest" description="Disordered" evidence="4">
    <location>
        <begin position="186"/>
        <end position="218"/>
    </location>
</feature>
<keyword evidence="3" id="KW-0131">Cell cycle</keyword>
<gene>
    <name evidence="5" type="primary">spoVG_2</name>
    <name evidence="5" type="ORF">HDCHBGLK_01699</name>
</gene>
<dbReference type="InterPro" id="IPR007170">
    <property type="entry name" value="SpoVG"/>
</dbReference>
<protein>
    <submittedName>
        <fullName evidence="5">Septation protein SpoVG</fullName>
    </submittedName>
</protein>
<accession>A0A494WJL3</accession>
<dbReference type="Pfam" id="PF04026">
    <property type="entry name" value="SpoVG"/>
    <property type="match status" value="1"/>
</dbReference>
<proteinExistence type="predicted"/>
<evidence type="ECO:0000313" key="6">
    <source>
        <dbReference type="Proteomes" id="UP000289664"/>
    </source>
</evidence>
<organism evidence="5 6">
    <name type="scientific">Clostridium scindens (strain ATCC 35704 / DSM 5676 / VPI 13733 / 19)</name>
    <dbReference type="NCBI Taxonomy" id="411468"/>
    <lineage>
        <taxon>Bacteria</taxon>
        <taxon>Bacillati</taxon>
        <taxon>Bacillota</taxon>
        <taxon>Clostridia</taxon>
        <taxon>Lachnospirales</taxon>
        <taxon>Lachnospiraceae</taxon>
    </lineage>
</organism>
<keyword evidence="6" id="KW-1185">Reference proteome</keyword>
<dbReference type="KEGG" id="csci:HDCHBGLK_01699"/>
<dbReference type="Gene3D" id="3.30.1120.40">
    <property type="entry name" value="Stage V sporulation protein G"/>
    <property type="match status" value="2"/>
</dbReference>
<keyword evidence="1" id="KW-0132">Cell division</keyword>
<dbReference type="Proteomes" id="UP000289664">
    <property type="component" value="Chromosome"/>
</dbReference>
<dbReference type="GO" id="GO:0030435">
    <property type="term" value="P:sporulation resulting in formation of a cellular spore"/>
    <property type="evidence" value="ECO:0007669"/>
    <property type="project" value="InterPro"/>
</dbReference>
<evidence type="ECO:0000256" key="3">
    <source>
        <dbReference type="ARBA" id="ARBA00023306"/>
    </source>
</evidence>
<name>A0A494WJL3_CLOS5</name>
<sequence>MHIMKIETQIKLHSEDAMQKTGIVASGWVEIGDCIKFPVRVMKYTDKTSGEEKSFVSYPQRKTKDGYEVIVFPHDKEARKEIDAAIFSAMKMELLKDVGLPEVEIRVTPIKDQNQENHAVRLKGVATARISELGLTIKGILIKESEKGLFVQMPQYKSDEGYKDIVYATTKTMQEKIKMATMDAHEKALSSPTVSRNSKDNIMNTSRDCQNNGRDKAR</sequence>